<dbReference type="InterPro" id="IPR050763">
    <property type="entry name" value="ABC_transporter_ATP-binding"/>
</dbReference>
<dbReference type="InterPro" id="IPR005894">
    <property type="entry name" value="DrrA"/>
</dbReference>
<dbReference type="PANTHER" id="PTHR42711">
    <property type="entry name" value="ABC TRANSPORTER ATP-BINDING PROTEIN"/>
    <property type="match status" value="1"/>
</dbReference>
<evidence type="ECO:0000256" key="6">
    <source>
        <dbReference type="ARBA" id="ARBA00022967"/>
    </source>
</evidence>
<dbReference type="PROSITE" id="PS50893">
    <property type="entry name" value="ABC_TRANSPORTER_2"/>
    <property type="match status" value="1"/>
</dbReference>
<dbReference type="RefSeq" id="WP_203712601.1">
    <property type="nucleotide sequence ID" value="NZ_BONE01000015.1"/>
</dbReference>
<evidence type="ECO:0000256" key="8">
    <source>
        <dbReference type="ARBA" id="ARBA00023251"/>
    </source>
</evidence>
<gene>
    <name evidence="11" type="ORF">Asi02nite_24310</name>
</gene>
<evidence type="ECO:0000256" key="4">
    <source>
        <dbReference type="ARBA" id="ARBA00022741"/>
    </source>
</evidence>
<proteinExistence type="inferred from homology"/>
<dbReference type="SUPFAM" id="SSF52540">
    <property type="entry name" value="P-loop containing nucleoside triphosphate hydrolases"/>
    <property type="match status" value="1"/>
</dbReference>
<dbReference type="InterPro" id="IPR003593">
    <property type="entry name" value="AAA+_ATPase"/>
</dbReference>
<evidence type="ECO:0000256" key="3">
    <source>
        <dbReference type="ARBA" id="ARBA00022475"/>
    </source>
</evidence>
<dbReference type="EMBL" id="BONE01000015">
    <property type="protein sequence ID" value="GIF72913.1"/>
    <property type="molecule type" value="Genomic_DNA"/>
</dbReference>
<comment type="similarity">
    <text evidence="9">Belongs to the ABC transporter superfamily. Drug exporter-1 (DrugE1) (TC 3.A.1.105) family.</text>
</comment>
<comment type="subcellular location">
    <subcellularLocation>
        <location evidence="1">Cell membrane</location>
        <topology evidence="1">Peripheral membrane protein</topology>
        <orientation evidence="1">Cytoplasmic side</orientation>
    </subcellularLocation>
</comment>
<evidence type="ECO:0000313" key="12">
    <source>
        <dbReference type="Proteomes" id="UP000604117"/>
    </source>
</evidence>
<feature type="domain" description="ABC transporter" evidence="10">
    <location>
        <begin position="4"/>
        <end position="234"/>
    </location>
</feature>
<dbReference type="Pfam" id="PF00005">
    <property type="entry name" value="ABC_tran"/>
    <property type="match status" value="1"/>
</dbReference>
<dbReference type="Proteomes" id="UP000604117">
    <property type="component" value="Unassembled WGS sequence"/>
</dbReference>
<keyword evidence="5 11" id="KW-0067">ATP-binding</keyword>
<dbReference type="InterPro" id="IPR003439">
    <property type="entry name" value="ABC_transporter-like_ATP-bd"/>
</dbReference>
<keyword evidence="7" id="KW-0472">Membrane</keyword>
<evidence type="ECO:0000256" key="5">
    <source>
        <dbReference type="ARBA" id="ARBA00022840"/>
    </source>
</evidence>
<keyword evidence="4" id="KW-0547">Nucleotide-binding</keyword>
<protein>
    <submittedName>
        <fullName evidence="11">Daunorubicin resistance protein DrrA family ABC transporter ATP-binding protein</fullName>
    </submittedName>
</protein>
<dbReference type="PANTHER" id="PTHR42711:SF19">
    <property type="entry name" value="DOXORUBICIN RESISTANCE ATP-BINDING PROTEIN DRRA"/>
    <property type="match status" value="1"/>
</dbReference>
<dbReference type="GO" id="GO:0005524">
    <property type="term" value="F:ATP binding"/>
    <property type="evidence" value="ECO:0007669"/>
    <property type="project" value="UniProtKB-KW"/>
</dbReference>
<dbReference type="SMART" id="SM00382">
    <property type="entry name" value="AAA"/>
    <property type="match status" value="1"/>
</dbReference>
<evidence type="ECO:0000256" key="9">
    <source>
        <dbReference type="ARBA" id="ARBA00049985"/>
    </source>
</evidence>
<dbReference type="InterPro" id="IPR027417">
    <property type="entry name" value="P-loop_NTPase"/>
</dbReference>
<evidence type="ECO:0000259" key="10">
    <source>
        <dbReference type="PROSITE" id="PS50893"/>
    </source>
</evidence>
<keyword evidence="12" id="KW-1185">Reference proteome</keyword>
<evidence type="ECO:0000256" key="1">
    <source>
        <dbReference type="ARBA" id="ARBA00004413"/>
    </source>
</evidence>
<keyword evidence="3" id="KW-1003">Cell membrane</keyword>
<keyword evidence="2" id="KW-0813">Transport</keyword>
<evidence type="ECO:0000313" key="11">
    <source>
        <dbReference type="EMBL" id="GIF72913.1"/>
    </source>
</evidence>
<keyword evidence="6" id="KW-1278">Translocase</keyword>
<dbReference type="Gene3D" id="3.40.50.300">
    <property type="entry name" value="P-loop containing nucleotide triphosphate hydrolases"/>
    <property type="match status" value="1"/>
</dbReference>
<dbReference type="PROSITE" id="PS00211">
    <property type="entry name" value="ABC_TRANSPORTER_1"/>
    <property type="match status" value="1"/>
</dbReference>
<name>A0ABQ4CNN5_9ACTN</name>
<reference evidence="11 12" key="1">
    <citation type="submission" date="2021-01" db="EMBL/GenBank/DDBJ databases">
        <title>Whole genome shotgun sequence of Asanoa siamensis NBRC 107932.</title>
        <authorList>
            <person name="Komaki H."/>
            <person name="Tamura T."/>
        </authorList>
    </citation>
    <scope>NUCLEOTIDE SEQUENCE [LARGE SCALE GENOMIC DNA]</scope>
    <source>
        <strain evidence="11 12">NBRC 107932</strain>
    </source>
</reference>
<accession>A0ABQ4CNN5</accession>
<sequence length="307" mass="32954">MDAIRVHGIEKSYGKQRVLTGIDLTVPAGTVFGLLGPNGAGKTTLVRILATLVQPDAGRAEVAGHDVVSAAFSVREKISLTGQYAAVDELQTGYENLVMVGRLRRLGRAAAKRRATELLERIDLVDAGRKLVKTYSGGMRRRLDVAMSLVTEPPVIFLDEPTTGLDPRSRQQMWTFVRELADAGSTIFLTTQYLEEADQLADRIMLIDHGVAVADGTAAELKVRVGGERVELEFASLADRAAAVLDLGAAVTAFGELSLTVSTDGTAAEVRELLDRMDKIGATVAKVAIHRPTLDDVFFALTGGNPR</sequence>
<dbReference type="InterPro" id="IPR017871">
    <property type="entry name" value="ABC_transporter-like_CS"/>
</dbReference>
<dbReference type="NCBIfam" id="TIGR01188">
    <property type="entry name" value="drrA"/>
    <property type="match status" value="1"/>
</dbReference>
<evidence type="ECO:0000256" key="7">
    <source>
        <dbReference type="ARBA" id="ARBA00023136"/>
    </source>
</evidence>
<keyword evidence="8" id="KW-0046">Antibiotic resistance</keyword>
<organism evidence="11 12">
    <name type="scientific">Asanoa siamensis</name>
    <dbReference type="NCBI Taxonomy" id="926357"/>
    <lineage>
        <taxon>Bacteria</taxon>
        <taxon>Bacillati</taxon>
        <taxon>Actinomycetota</taxon>
        <taxon>Actinomycetes</taxon>
        <taxon>Micromonosporales</taxon>
        <taxon>Micromonosporaceae</taxon>
        <taxon>Asanoa</taxon>
    </lineage>
</organism>
<evidence type="ECO:0000256" key="2">
    <source>
        <dbReference type="ARBA" id="ARBA00022448"/>
    </source>
</evidence>
<comment type="caution">
    <text evidence="11">The sequence shown here is derived from an EMBL/GenBank/DDBJ whole genome shotgun (WGS) entry which is preliminary data.</text>
</comment>